<evidence type="ECO:0000259" key="6">
    <source>
        <dbReference type="PROSITE" id="PS50111"/>
    </source>
</evidence>
<comment type="caution">
    <text evidence="8">The sequence shown here is derived from an EMBL/GenBank/DDBJ whole genome shotgun (WGS) entry which is preliminary data.</text>
</comment>
<evidence type="ECO:0000256" key="3">
    <source>
        <dbReference type="ARBA" id="ARBA00029447"/>
    </source>
</evidence>
<accession>A0A839ITQ8</accession>
<organism evidence="8 9">
    <name type="scientific">Oceanospirillum sediminis</name>
    <dbReference type="NCBI Taxonomy" id="2760088"/>
    <lineage>
        <taxon>Bacteria</taxon>
        <taxon>Pseudomonadati</taxon>
        <taxon>Pseudomonadota</taxon>
        <taxon>Gammaproteobacteria</taxon>
        <taxon>Oceanospirillales</taxon>
        <taxon>Oceanospirillaceae</taxon>
        <taxon>Oceanospirillum</taxon>
    </lineage>
</organism>
<gene>
    <name evidence="8" type="ORF">H4O21_19085</name>
</gene>
<name>A0A839ITQ8_9GAMM</name>
<dbReference type="PROSITE" id="PS51257">
    <property type="entry name" value="PROKAR_LIPOPROTEIN"/>
    <property type="match status" value="1"/>
</dbReference>
<evidence type="ECO:0000259" key="7">
    <source>
        <dbReference type="PROSITE" id="PS50885"/>
    </source>
</evidence>
<feature type="domain" description="HAMP" evidence="7">
    <location>
        <begin position="56"/>
        <end position="103"/>
    </location>
</feature>
<dbReference type="AlphaFoldDB" id="A0A839ITQ8"/>
<keyword evidence="2 4" id="KW-0807">Transducer</keyword>
<dbReference type="EMBL" id="JACJFM010000033">
    <property type="protein sequence ID" value="MBB1488715.1"/>
    <property type="molecule type" value="Genomic_DNA"/>
</dbReference>
<feature type="domain" description="Methyl-accepting transducer" evidence="6">
    <location>
        <begin position="169"/>
        <end position="375"/>
    </location>
</feature>
<dbReference type="GO" id="GO:0006935">
    <property type="term" value="P:chemotaxis"/>
    <property type="evidence" value="ECO:0007669"/>
    <property type="project" value="UniProtKB-ARBA"/>
</dbReference>
<proteinExistence type="inferred from homology"/>
<dbReference type="GO" id="GO:0007165">
    <property type="term" value="P:signal transduction"/>
    <property type="evidence" value="ECO:0007669"/>
    <property type="project" value="UniProtKB-KW"/>
</dbReference>
<comment type="similarity">
    <text evidence="3">Belongs to the methyl-accepting chemotaxis (MCP) protein family.</text>
</comment>
<dbReference type="GO" id="GO:0016020">
    <property type="term" value="C:membrane"/>
    <property type="evidence" value="ECO:0007669"/>
    <property type="project" value="UniProtKB-SubCell"/>
</dbReference>
<feature type="transmembrane region" description="Helical" evidence="5">
    <location>
        <begin position="12"/>
        <end position="45"/>
    </location>
</feature>
<sequence>MKNWFSQSSHFLLPLIILVAGCIVSFWFPLATLAGSIGASVYLLLMSLKPRSSPEVVKIRALFEQVAKGHLEQRLPETMADPELDQLRVRINSALDQTETAFREILGTVQASGHGHYYRTLQVSGLNGTFRSVLEEIQLVLDDVRNSQEVVDRESLLSRIFLRSERGMSSAMNTTNATLDNVNQQADYIADFSGGFSETAQSMVEAATRMAEALTEAGQSAESSFSALQDLTHAATEIRNRSSQIDELAGQTNLLALNAAIEAARAGETGRGFAVVADEVRSLADQSRNTAQEISVSIKNMMDTLSSMATRFDSLRVAVDEARETSGVFGQTLKESAQSACEVNKQANGISQLTHIMGDSMKLLRNAQMAREDVNSILNGKTIEIRKLSDIEQKAVDLAEQGRWAKDGEDREALIAIYDQVFSDIERQLEGLR</sequence>
<comment type="subcellular location">
    <subcellularLocation>
        <location evidence="1">Membrane</location>
    </subcellularLocation>
</comment>
<evidence type="ECO:0000256" key="2">
    <source>
        <dbReference type="ARBA" id="ARBA00023224"/>
    </source>
</evidence>
<dbReference type="SUPFAM" id="SSF58104">
    <property type="entry name" value="Methyl-accepting chemotaxis protein (MCP) signaling domain"/>
    <property type="match status" value="1"/>
</dbReference>
<evidence type="ECO:0000313" key="9">
    <source>
        <dbReference type="Proteomes" id="UP000565262"/>
    </source>
</evidence>
<keyword evidence="5" id="KW-0812">Transmembrane</keyword>
<reference evidence="8 9" key="1">
    <citation type="submission" date="2020-08" db="EMBL/GenBank/DDBJ databases">
        <title>Oceanospirillum sp. nov. isolated from marine sediment.</title>
        <authorList>
            <person name="Ji X."/>
        </authorList>
    </citation>
    <scope>NUCLEOTIDE SEQUENCE [LARGE SCALE GENOMIC DNA]</scope>
    <source>
        <strain evidence="8 9">D5</strain>
    </source>
</reference>
<evidence type="ECO:0000256" key="5">
    <source>
        <dbReference type="SAM" id="Phobius"/>
    </source>
</evidence>
<dbReference type="Proteomes" id="UP000565262">
    <property type="component" value="Unassembled WGS sequence"/>
</dbReference>
<dbReference type="PANTHER" id="PTHR32089:SF112">
    <property type="entry name" value="LYSOZYME-LIKE PROTEIN-RELATED"/>
    <property type="match status" value="1"/>
</dbReference>
<dbReference type="Gene3D" id="1.20.120.1530">
    <property type="match status" value="1"/>
</dbReference>
<evidence type="ECO:0000256" key="4">
    <source>
        <dbReference type="PROSITE-ProRule" id="PRU00284"/>
    </source>
</evidence>
<protein>
    <submittedName>
        <fullName evidence="8">Chemotaxis protein</fullName>
    </submittedName>
</protein>
<dbReference type="PROSITE" id="PS50885">
    <property type="entry name" value="HAMP"/>
    <property type="match status" value="1"/>
</dbReference>
<dbReference type="Pfam" id="PF00015">
    <property type="entry name" value="MCPsignal"/>
    <property type="match status" value="1"/>
</dbReference>
<keyword evidence="5" id="KW-0472">Membrane</keyword>
<dbReference type="InterPro" id="IPR004089">
    <property type="entry name" value="MCPsignal_dom"/>
</dbReference>
<dbReference type="SMART" id="SM00283">
    <property type="entry name" value="MA"/>
    <property type="match status" value="1"/>
</dbReference>
<evidence type="ECO:0000256" key="1">
    <source>
        <dbReference type="ARBA" id="ARBA00004370"/>
    </source>
</evidence>
<dbReference type="RefSeq" id="WP_182810484.1">
    <property type="nucleotide sequence ID" value="NZ_JACJFM010000033.1"/>
</dbReference>
<keyword evidence="5" id="KW-1133">Transmembrane helix</keyword>
<evidence type="ECO:0000313" key="8">
    <source>
        <dbReference type="EMBL" id="MBB1488715.1"/>
    </source>
</evidence>
<dbReference type="PANTHER" id="PTHR32089">
    <property type="entry name" value="METHYL-ACCEPTING CHEMOTAXIS PROTEIN MCPB"/>
    <property type="match status" value="1"/>
</dbReference>
<dbReference type="InterPro" id="IPR003660">
    <property type="entry name" value="HAMP_dom"/>
</dbReference>
<dbReference type="Gene3D" id="1.10.287.950">
    <property type="entry name" value="Methyl-accepting chemotaxis protein"/>
    <property type="match status" value="1"/>
</dbReference>
<keyword evidence="9" id="KW-1185">Reference proteome</keyword>
<dbReference type="PROSITE" id="PS50111">
    <property type="entry name" value="CHEMOTAXIS_TRANSDUC_2"/>
    <property type="match status" value="1"/>
</dbReference>